<keyword evidence="2" id="KW-1185">Reference proteome</keyword>
<feature type="non-terminal residue" evidence="1">
    <location>
        <position position="203"/>
    </location>
</feature>
<evidence type="ECO:0000313" key="2">
    <source>
        <dbReference type="Proteomes" id="UP001617427"/>
    </source>
</evidence>
<evidence type="ECO:0000313" key="1">
    <source>
        <dbReference type="EMBL" id="MFJ3048553.1"/>
    </source>
</evidence>
<name>A0ABW8F5X1_9BURK</name>
<gene>
    <name evidence="1" type="ORF">ACIPEN_22190</name>
</gene>
<protein>
    <submittedName>
        <fullName evidence="1">Uncharacterized protein</fullName>
    </submittedName>
</protein>
<proteinExistence type="predicted"/>
<dbReference type="EMBL" id="JBIUZV010000024">
    <property type="protein sequence ID" value="MFJ3048553.1"/>
    <property type="molecule type" value="Genomic_DNA"/>
</dbReference>
<sequence>MSEQYKTAEEYLRHRYGAHRGHFDWRALEEAFNAGAISTPSAGAAVPDGWKRPEDGDLITDAKKRSMIEHNGTPGKKMAEAYTVPVFAAPTPPSAQAGEEVKASEELRQVYDAFGIGELARTLPILLTNISNATRRSECLWAIEREFFTKEVPVEDWLAEEPGDTTEECSLSWGASRAEYVEQFRAALADLTQPAAIRSAGPS</sequence>
<comment type="caution">
    <text evidence="1">The sequence shown here is derived from an EMBL/GenBank/DDBJ whole genome shotgun (WGS) entry which is preliminary data.</text>
</comment>
<reference evidence="1 2" key="1">
    <citation type="submission" date="2024-10" db="EMBL/GenBank/DDBJ databases">
        <title>The Natural Products Discovery Center: Release of the First 8490 Sequenced Strains for Exploring Actinobacteria Biosynthetic Diversity.</title>
        <authorList>
            <person name="Kalkreuter E."/>
            <person name="Kautsar S.A."/>
            <person name="Yang D."/>
            <person name="Bader C.D."/>
            <person name="Teijaro C.N."/>
            <person name="Fluegel L."/>
            <person name="Davis C.M."/>
            <person name="Simpson J.R."/>
            <person name="Lauterbach L."/>
            <person name="Steele A.D."/>
            <person name="Gui C."/>
            <person name="Meng S."/>
            <person name="Li G."/>
            <person name="Viehrig K."/>
            <person name="Ye F."/>
            <person name="Su P."/>
            <person name="Kiefer A.F."/>
            <person name="Nichols A."/>
            <person name="Cepeda A.J."/>
            <person name="Yan W."/>
            <person name="Fan B."/>
            <person name="Jiang Y."/>
            <person name="Adhikari A."/>
            <person name="Zheng C.-J."/>
            <person name="Schuster L."/>
            <person name="Cowan T.M."/>
            <person name="Smanski M.J."/>
            <person name="Chevrette M.G."/>
            <person name="De Carvalho L.P.S."/>
            <person name="Shen B."/>
        </authorList>
    </citation>
    <scope>NUCLEOTIDE SEQUENCE [LARGE SCALE GENOMIC DNA]</scope>
    <source>
        <strain evidence="1 2">NPDC087045</strain>
    </source>
</reference>
<dbReference type="Proteomes" id="UP001617427">
    <property type="component" value="Unassembled WGS sequence"/>
</dbReference>
<accession>A0ABW8F5X1</accession>
<organism evidence="1 2">
    <name type="scientific">Herbaspirillum chlorophenolicum</name>
    <dbReference type="NCBI Taxonomy" id="211589"/>
    <lineage>
        <taxon>Bacteria</taxon>
        <taxon>Pseudomonadati</taxon>
        <taxon>Pseudomonadota</taxon>
        <taxon>Betaproteobacteria</taxon>
        <taxon>Burkholderiales</taxon>
        <taxon>Oxalobacteraceae</taxon>
        <taxon>Herbaspirillum</taxon>
    </lineage>
</organism>